<dbReference type="GeneID" id="94432613"/>
<dbReference type="Proteomes" id="UP000221165">
    <property type="component" value="Unassembled WGS sequence"/>
</dbReference>
<accession>A0A2C6KK88</accession>
<dbReference type="EMBL" id="MIGC01005499">
    <property type="protein sequence ID" value="PHJ16895.1"/>
    <property type="molecule type" value="Genomic_DNA"/>
</dbReference>
<dbReference type="OrthoDB" id="10025033at2759"/>
<dbReference type="RefSeq" id="XP_067918620.1">
    <property type="nucleotide sequence ID" value="XM_068069402.1"/>
</dbReference>
<organism evidence="2 3">
    <name type="scientific">Cystoisospora suis</name>
    <dbReference type="NCBI Taxonomy" id="483139"/>
    <lineage>
        <taxon>Eukaryota</taxon>
        <taxon>Sar</taxon>
        <taxon>Alveolata</taxon>
        <taxon>Apicomplexa</taxon>
        <taxon>Conoidasida</taxon>
        <taxon>Coccidia</taxon>
        <taxon>Eucoccidiorida</taxon>
        <taxon>Eimeriorina</taxon>
        <taxon>Sarcocystidae</taxon>
        <taxon>Cystoisospora</taxon>
    </lineage>
</organism>
<dbReference type="Pfam" id="PF23362">
    <property type="entry name" value="DHX37_C"/>
    <property type="match status" value="1"/>
</dbReference>
<name>A0A2C6KK88_9APIC</name>
<gene>
    <name evidence="2" type="ORF">CSUI_009286</name>
</gene>
<dbReference type="InterPro" id="IPR056371">
    <property type="entry name" value="DHX37-like_C"/>
</dbReference>
<evidence type="ECO:0000313" key="3">
    <source>
        <dbReference type="Proteomes" id="UP000221165"/>
    </source>
</evidence>
<evidence type="ECO:0000313" key="2">
    <source>
        <dbReference type="EMBL" id="PHJ16895.1"/>
    </source>
</evidence>
<evidence type="ECO:0000259" key="1">
    <source>
        <dbReference type="Pfam" id="PF23362"/>
    </source>
</evidence>
<protein>
    <submittedName>
        <fullName evidence="2">Helicase associated domain protein</fullName>
    </submittedName>
</protein>
<keyword evidence="3" id="KW-1185">Reference proteome</keyword>
<sequence>NPLSLRSSCLEPANYRYDSGRDEVVGWQKLKYTPLDIPLPASEIRLPDTHPALYPVIACAFLQGRLFAKLSLFRDQLIVRPEAALAGCRAPLHAVRDLVKAIQGRRAKNRKAIQAAWEEDKTFLLAEYIKLQRFADYERIRKLSDIWPPVDA</sequence>
<comment type="caution">
    <text evidence="2">The sequence shown here is derived from an EMBL/GenBank/DDBJ whole genome shotgun (WGS) entry which is preliminary data.</text>
</comment>
<dbReference type="VEuPathDB" id="ToxoDB:CSUI_009286"/>
<feature type="non-terminal residue" evidence="2">
    <location>
        <position position="1"/>
    </location>
</feature>
<proteinExistence type="predicted"/>
<reference evidence="2 3" key="1">
    <citation type="journal article" date="2017" name="Int. J. Parasitol.">
        <title>The genome of the protozoan parasite Cystoisospora suis and a reverse vaccinology approach to identify vaccine candidates.</title>
        <authorList>
            <person name="Palmieri N."/>
            <person name="Shrestha A."/>
            <person name="Ruttkowski B."/>
            <person name="Beck T."/>
            <person name="Vogl C."/>
            <person name="Tomley F."/>
            <person name="Blake D.P."/>
            <person name="Joachim A."/>
        </authorList>
    </citation>
    <scope>NUCLEOTIDE SEQUENCE [LARGE SCALE GENOMIC DNA]</scope>
    <source>
        <strain evidence="2 3">Wien I</strain>
    </source>
</reference>
<dbReference type="AlphaFoldDB" id="A0A2C6KK88"/>
<feature type="domain" description="ATP-dependent RNA helicase DHX37-like C-terminal" evidence="1">
    <location>
        <begin position="92"/>
        <end position="150"/>
    </location>
</feature>